<evidence type="ECO:0000256" key="1">
    <source>
        <dbReference type="ARBA" id="ARBA00000085"/>
    </source>
</evidence>
<dbReference type="Pfam" id="PF01627">
    <property type="entry name" value="Hpt"/>
    <property type="match status" value="1"/>
</dbReference>
<dbReference type="FunFam" id="3.30.565.10:FF:000010">
    <property type="entry name" value="Sensor histidine kinase RcsC"/>
    <property type="match status" value="1"/>
</dbReference>
<feature type="transmembrane region" description="Helical" evidence="15">
    <location>
        <begin position="237"/>
        <end position="255"/>
    </location>
</feature>
<dbReference type="SMART" id="SM00091">
    <property type="entry name" value="PAS"/>
    <property type="match status" value="2"/>
</dbReference>
<dbReference type="PROSITE" id="PS50110">
    <property type="entry name" value="RESPONSE_REGULATORY"/>
    <property type="match status" value="1"/>
</dbReference>
<dbReference type="InterPro" id="IPR001610">
    <property type="entry name" value="PAC"/>
</dbReference>
<evidence type="ECO:0000313" key="21">
    <source>
        <dbReference type="EMBL" id="GGY11259.1"/>
    </source>
</evidence>
<dbReference type="Gene3D" id="1.20.120.160">
    <property type="entry name" value="HPT domain"/>
    <property type="match status" value="1"/>
</dbReference>
<keyword evidence="8" id="KW-0902">Two-component regulatory system</keyword>
<feature type="transmembrane region" description="Helical" evidence="15">
    <location>
        <begin position="12"/>
        <end position="33"/>
    </location>
</feature>
<feature type="transmembrane region" description="Helical" evidence="15">
    <location>
        <begin position="267"/>
        <end position="286"/>
    </location>
</feature>
<feature type="domain" description="Response regulatory" evidence="17">
    <location>
        <begin position="952"/>
        <end position="1069"/>
    </location>
</feature>
<evidence type="ECO:0000256" key="11">
    <source>
        <dbReference type="ARBA" id="ARBA00068150"/>
    </source>
</evidence>
<dbReference type="InterPro" id="IPR003594">
    <property type="entry name" value="HATPase_dom"/>
</dbReference>
<dbReference type="NCBIfam" id="TIGR00229">
    <property type="entry name" value="sensory_box"/>
    <property type="match status" value="1"/>
</dbReference>
<keyword evidence="15" id="KW-0472">Membrane</keyword>
<dbReference type="InterPro" id="IPR004358">
    <property type="entry name" value="Sig_transdc_His_kin-like_C"/>
</dbReference>
<evidence type="ECO:0000259" key="16">
    <source>
        <dbReference type="PROSITE" id="PS50109"/>
    </source>
</evidence>
<dbReference type="SUPFAM" id="SSF55874">
    <property type="entry name" value="ATPase domain of HSP90 chaperone/DNA topoisomerase II/histidine kinase"/>
    <property type="match status" value="1"/>
</dbReference>
<comment type="caution">
    <text evidence="21">The sequence shown here is derived from an EMBL/GenBank/DDBJ whole genome shotgun (WGS) entry which is preliminary data.</text>
</comment>
<dbReference type="GO" id="GO:0000155">
    <property type="term" value="F:phosphorelay sensor kinase activity"/>
    <property type="evidence" value="ECO:0007669"/>
    <property type="project" value="InterPro"/>
</dbReference>
<dbReference type="Proteomes" id="UP000645257">
    <property type="component" value="Unassembled WGS sequence"/>
</dbReference>
<feature type="domain" description="Histidine kinase" evidence="16">
    <location>
        <begin position="571"/>
        <end position="792"/>
    </location>
</feature>
<dbReference type="SMART" id="SM00086">
    <property type="entry name" value="PAC"/>
    <property type="match status" value="2"/>
</dbReference>
<comment type="catalytic activity">
    <reaction evidence="1">
        <text>ATP + protein L-histidine = ADP + protein N-phospho-L-histidine.</text>
        <dbReference type="EC" id="2.7.13.3"/>
    </reaction>
</comment>
<evidence type="ECO:0000256" key="13">
    <source>
        <dbReference type="PROSITE-ProRule" id="PRU00110"/>
    </source>
</evidence>
<dbReference type="InterPro" id="IPR001789">
    <property type="entry name" value="Sig_transdc_resp-reg_receiver"/>
</dbReference>
<dbReference type="InterPro" id="IPR000014">
    <property type="entry name" value="PAS"/>
</dbReference>
<evidence type="ECO:0000256" key="15">
    <source>
        <dbReference type="SAM" id="Phobius"/>
    </source>
</evidence>
<evidence type="ECO:0000256" key="3">
    <source>
        <dbReference type="ARBA" id="ARBA00022553"/>
    </source>
</evidence>
<dbReference type="InterPro" id="IPR005467">
    <property type="entry name" value="His_kinase_dom"/>
</dbReference>
<feature type="domain" description="PAS" evidence="18">
    <location>
        <begin position="300"/>
        <end position="370"/>
    </location>
</feature>
<keyword evidence="3 14" id="KW-0597">Phosphoprotein</keyword>
<dbReference type="Gene3D" id="3.30.450.20">
    <property type="entry name" value="PAS domain"/>
    <property type="match status" value="2"/>
</dbReference>
<evidence type="ECO:0000259" key="17">
    <source>
        <dbReference type="PROSITE" id="PS50110"/>
    </source>
</evidence>
<dbReference type="PRINTS" id="PR00344">
    <property type="entry name" value="BCTRLSENSOR"/>
</dbReference>
<dbReference type="PANTHER" id="PTHR45339">
    <property type="entry name" value="HYBRID SIGNAL TRANSDUCTION HISTIDINE KINASE J"/>
    <property type="match status" value="1"/>
</dbReference>
<evidence type="ECO:0000256" key="9">
    <source>
        <dbReference type="ARBA" id="ARBA00058004"/>
    </source>
</evidence>
<dbReference type="Gene3D" id="3.40.50.2300">
    <property type="match status" value="1"/>
</dbReference>
<comment type="subunit">
    <text evidence="10">At low DSF concentrations, interacts with RpfF.</text>
</comment>
<dbReference type="SUPFAM" id="SSF55785">
    <property type="entry name" value="PYP-like sensor domain (PAS domain)"/>
    <property type="match status" value="2"/>
</dbReference>
<evidence type="ECO:0000256" key="12">
    <source>
        <dbReference type="ARBA" id="ARBA00070152"/>
    </source>
</evidence>
<dbReference type="PROSITE" id="PS50113">
    <property type="entry name" value="PAC"/>
    <property type="match status" value="2"/>
</dbReference>
<evidence type="ECO:0000256" key="14">
    <source>
        <dbReference type="PROSITE-ProRule" id="PRU00169"/>
    </source>
</evidence>
<reference evidence="21" key="2">
    <citation type="submission" date="2020-09" db="EMBL/GenBank/DDBJ databases">
        <authorList>
            <person name="Sun Q."/>
            <person name="Kim S."/>
        </authorList>
    </citation>
    <scope>NUCLEOTIDE SEQUENCE</scope>
    <source>
        <strain evidence="21">KCTC 32182</strain>
    </source>
</reference>
<sequence>MSHHRTRPTERLGNSAIACGLVYFLLAGLGIMLSRQQGNIATLWLANAGLAGWLACAPPGRWPSLLLAAGSSNITAGMAYGDPLALAVSMTLANLAESSTAALLLRSGRQWPSFDRNPAGLLQLMLSGCLLPALLGATLGAAFIALHGYASFSAIWPSWFAGATIGLASFLPIMLLLLRQDIDRTVSRMLSLPSLAATSGAVLLSMLVFRHLPFPFIYLVIALSFAAIWLTIEATALVVLAGAVTTCVTVSLGWFVLPPIRHRWEIILIYLPILLSVVSPLLLAASTGQSRFREEARQLVERRFSNAMRFAATGFALAHGNGQLYEVNQTLCRMLGYSREELLALPAHRLTHPEDLAVSLGMFERLQNGEIDDYQLEKRYLHKSGAEVWVQVRVSRLESENGQDLIIQIDDIGERKAQENQIIALSERLTLATRAVGMGVWDWNMQSGDLIWDSRMFSLYFFPPSEQTVVNYGMWRTRVHPEDIADAEAQLQATLDRDEDFNTEFRILGPDGAVRYIAATALLIRDSERRPMRMVGVNRDTTEARLAQLGLEKARDAAEEASRAKSAFVANMSHEIRTPMNAVLGMTQLLADTPLTPDQRKYLDMISAAGRALLGIINDILDFSRIEADRLEIVRETFLLSHVIDALATMMTVGVGDKPVEVSIGLSPGIPRALVGDGLRLQQILISLCGNAIKFTERGHVSLRIRQHNRRGELIWLAFDVIDTGIGMSAEQLQRGFSAFTQADASVTRRFGGSGLGLAIVKRLTSAMGGTLDVSSELGKGSTFTVTLPFHASADSVTPAHSSRTQALTLMVLSDSDIVLTDLALSVGALGWRAMTDTSLAPLGELTGSAGAMPDALLIDGRFVTAKHLSAIETLRRSPRFREGLILLMVRAFERESPDILAAKPLTDAILVKPVTASALHDAITTGLASRTRPEPAARLPEPGPAQALQGRVLLVEDNTFNQTLAESLLTREGIGVAIAANGAEALDILRATPGEFDLILMDVQMPVMDGFTATRRIRGELGLSVPIIAMSAGVLESERNECLAAGMDDFVAKPIDIRQLLDTLATYLGKKDPATSGPSPAPSGDPAPLRLSILHDKARQDPHFGATLRDSIQLLVERGDTPVSLARQALAQGQFDDAARLMHALRGELGSLGAERLARTTLEAEHALRAGDAVPAAEHLDRVGDDLAQALDALRRWSDGLERPPAGQTMNREQIEEWRRLLRQNNMAALTRYQALRNALEHRLPPGQAARLNQAMSRLDFANALAVLDENILPETGSE</sequence>
<dbReference type="AlphaFoldDB" id="A0A918P0J7"/>
<dbReference type="FunFam" id="1.10.287.130:FF:000002">
    <property type="entry name" value="Two-component osmosensing histidine kinase"/>
    <property type="match status" value="1"/>
</dbReference>
<evidence type="ECO:0000259" key="19">
    <source>
        <dbReference type="PROSITE" id="PS50113"/>
    </source>
</evidence>
<accession>A0A918P0J7</accession>
<dbReference type="CDD" id="cd16922">
    <property type="entry name" value="HATPase_EvgS-ArcB-TorS-like"/>
    <property type="match status" value="1"/>
</dbReference>
<evidence type="ECO:0000256" key="4">
    <source>
        <dbReference type="ARBA" id="ARBA00022679"/>
    </source>
</evidence>
<feature type="transmembrane region" description="Helical" evidence="15">
    <location>
        <begin position="156"/>
        <end position="178"/>
    </location>
</feature>
<feature type="transmembrane region" description="Helical" evidence="15">
    <location>
        <begin position="86"/>
        <end position="105"/>
    </location>
</feature>
<feature type="transmembrane region" description="Helical" evidence="15">
    <location>
        <begin position="126"/>
        <end position="150"/>
    </location>
</feature>
<dbReference type="SUPFAM" id="SSF47226">
    <property type="entry name" value="Histidine-containing phosphotransfer domain, HPT domain"/>
    <property type="match status" value="1"/>
</dbReference>
<dbReference type="InterPro" id="IPR036890">
    <property type="entry name" value="HATPase_C_sf"/>
</dbReference>
<dbReference type="CDD" id="cd00130">
    <property type="entry name" value="PAS"/>
    <property type="match status" value="2"/>
</dbReference>
<dbReference type="PROSITE" id="PS50109">
    <property type="entry name" value="HIS_KIN"/>
    <property type="match status" value="1"/>
</dbReference>
<name>A0A918P0J7_9NEIS</name>
<dbReference type="InterPro" id="IPR013655">
    <property type="entry name" value="PAS_fold_3"/>
</dbReference>
<feature type="modified residue" description="Phosphohistidine" evidence="13">
    <location>
        <position position="1144"/>
    </location>
</feature>
<feature type="domain" description="HPt" evidence="20">
    <location>
        <begin position="1105"/>
        <end position="1198"/>
    </location>
</feature>
<dbReference type="SUPFAM" id="SSF52172">
    <property type="entry name" value="CheY-like"/>
    <property type="match status" value="1"/>
</dbReference>
<evidence type="ECO:0000256" key="10">
    <source>
        <dbReference type="ARBA" id="ARBA00064003"/>
    </source>
</evidence>
<comment type="function">
    <text evidence="9">Member of the two-component regulatory system BvgS/BvgA. Phosphorylates BvgA via a four-step phosphorelay in response to environmental signals.</text>
</comment>
<keyword evidence="6" id="KW-0418">Kinase</keyword>
<dbReference type="Gene3D" id="1.10.287.130">
    <property type="match status" value="1"/>
</dbReference>
<feature type="domain" description="PAC" evidence="19">
    <location>
        <begin position="501"/>
        <end position="553"/>
    </location>
</feature>
<dbReference type="Pfam" id="PF08447">
    <property type="entry name" value="PAS_3"/>
    <property type="match status" value="2"/>
</dbReference>
<dbReference type="PROSITE" id="PS50894">
    <property type="entry name" value="HPT"/>
    <property type="match status" value="1"/>
</dbReference>
<evidence type="ECO:0000259" key="18">
    <source>
        <dbReference type="PROSITE" id="PS50112"/>
    </source>
</evidence>
<dbReference type="InterPro" id="IPR035965">
    <property type="entry name" value="PAS-like_dom_sf"/>
</dbReference>
<dbReference type="Pfam" id="PF00512">
    <property type="entry name" value="HisKA"/>
    <property type="match status" value="1"/>
</dbReference>
<dbReference type="InterPro" id="IPR036097">
    <property type="entry name" value="HisK_dim/P_sf"/>
</dbReference>
<keyword evidence="15" id="KW-1133">Transmembrane helix</keyword>
<feature type="domain" description="PAC" evidence="19">
    <location>
        <begin position="374"/>
        <end position="424"/>
    </location>
</feature>
<dbReference type="CDD" id="cd17546">
    <property type="entry name" value="REC_hyHK_CKI1_RcsC-like"/>
    <property type="match status" value="1"/>
</dbReference>
<dbReference type="InterPro" id="IPR008207">
    <property type="entry name" value="Sig_transdc_His_kin_Hpt_dom"/>
</dbReference>
<dbReference type="Pfam" id="PF00072">
    <property type="entry name" value="Response_reg"/>
    <property type="match status" value="1"/>
</dbReference>
<dbReference type="InterPro" id="IPR036641">
    <property type="entry name" value="HPT_dom_sf"/>
</dbReference>
<dbReference type="EMBL" id="BMYX01000005">
    <property type="protein sequence ID" value="GGY11259.1"/>
    <property type="molecule type" value="Genomic_DNA"/>
</dbReference>
<keyword evidence="22" id="KW-1185">Reference proteome</keyword>
<evidence type="ECO:0000256" key="5">
    <source>
        <dbReference type="ARBA" id="ARBA00022741"/>
    </source>
</evidence>
<organism evidence="21 22">
    <name type="scientific">Paludibacterium paludis</name>
    <dbReference type="NCBI Taxonomy" id="1225769"/>
    <lineage>
        <taxon>Bacteria</taxon>
        <taxon>Pseudomonadati</taxon>
        <taxon>Pseudomonadota</taxon>
        <taxon>Betaproteobacteria</taxon>
        <taxon>Neisseriales</taxon>
        <taxon>Chromobacteriaceae</taxon>
        <taxon>Paludibacterium</taxon>
    </lineage>
</organism>
<dbReference type="SMART" id="SM00388">
    <property type="entry name" value="HisKA"/>
    <property type="match status" value="1"/>
</dbReference>
<proteinExistence type="predicted"/>
<reference evidence="21" key="1">
    <citation type="journal article" date="2014" name="Int. J. Syst. Evol. Microbiol.">
        <title>Complete genome sequence of Corynebacterium casei LMG S-19264T (=DSM 44701T), isolated from a smear-ripened cheese.</title>
        <authorList>
            <consortium name="US DOE Joint Genome Institute (JGI-PGF)"/>
            <person name="Walter F."/>
            <person name="Albersmeier A."/>
            <person name="Kalinowski J."/>
            <person name="Ruckert C."/>
        </authorList>
    </citation>
    <scope>NUCLEOTIDE SEQUENCE</scope>
    <source>
        <strain evidence="21">KCTC 32182</strain>
    </source>
</reference>
<dbReference type="CDD" id="cd00082">
    <property type="entry name" value="HisKA"/>
    <property type="match status" value="1"/>
</dbReference>
<dbReference type="GO" id="GO:0005886">
    <property type="term" value="C:plasma membrane"/>
    <property type="evidence" value="ECO:0007669"/>
    <property type="project" value="UniProtKB-SubCell"/>
</dbReference>
<feature type="modified residue" description="4-aspartylphosphate" evidence="14">
    <location>
        <position position="1003"/>
    </location>
</feature>
<dbReference type="GO" id="GO:0005524">
    <property type="term" value="F:ATP binding"/>
    <property type="evidence" value="ECO:0007669"/>
    <property type="project" value="UniProtKB-KW"/>
</dbReference>
<dbReference type="EC" id="2.7.13.3" evidence="2"/>
<protein>
    <recommendedName>
        <fullName evidence="11">Sensory/regulatory protein RpfC</fullName>
        <ecNumber evidence="2">2.7.13.3</ecNumber>
    </recommendedName>
    <alternativeName>
        <fullName evidence="12">Virulence sensor protein BvgS</fullName>
    </alternativeName>
</protein>
<evidence type="ECO:0000256" key="6">
    <source>
        <dbReference type="ARBA" id="ARBA00022777"/>
    </source>
</evidence>
<feature type="transmembrane region" description="Helical" evidence="15">
    <location>
        <begin position="215"/>
        <end position="232"/>
    </location>
</feature>
<evidence type="ECO:0000256" key="7">
    <source>
        <dbReference type="ARBA" id="ARBA00022840"/>
    </source>
</evidence>
<dbReference type="SMART" id="SM00387">
    <property type="entry name" value="HATPase_c"/>
    <property type="match status" value="1"/>
</dbReference>
<dbReference type="RefSeq" id="WP_189532416.1">
    <property type="nucleotide sequence ID" value="NZ_BMYX01000005.1"/>
</dbReference>
<evidence type="ECO:0000313" key="22">
    <source>
        <dbReference type="Proteomes" id="UP000645257"/>
    </source>
</evidence>
<gene>
    <name evidence="21" type="ORF">GCM10011289_12720</name>
</gene>
<dbReference type="InterPro" id="IPR003661">
    <property type="entry name" value="HisK_dim/P_dom"/>
</dbReference>
<dbReference type="PROSITE" id="PS50112">
    <property type="entry name" value="PAS"/>
    <property type="match status" value="1"/>
</dbReference>
<keyword evidence="7" id="KW-0067">ATP-binding</keyword>
<dbReference type="SUPFAM" id="SSF47384">
    <property type="entry name" value="Homodimeric domain of signal transducing histidine kinase"/>
    <property type="match status" value="1"/>
</dbReference>
<dbReference type="PANTHER" id="PTHR45339:SF5">
    <property type="entry name" value="HISTIDINE KINASE"/>
    <property type="match status" value="1"/>
</dbReference>
<keyword evidence="4" id="KW-0808">Transferase</keyword>
<evidence type="ECO:0000256" key="8">
    <source>
        <dbReference type="ARBA" id="ARBA00023012"/>
    </source>
</evidence>
<keyword evidence="5" id="KW-0547">Nucleotide-binding</keyword>
<dbReference type="Pfam" id="PF02518">
    <property type="entry name" value="HATPase_c"/>
    <property type="match status" value="1"/>
</dbReference>
<evidence type="ECO:0000259" key="20">
    <source>
        <dbReference type="PROSITE" id="PS50894"/>
    </source>
</evidence>
<dbReference type="SMART" id="SM00448">
    <property type="entry name" value="REC"/>
    <property type="match status" value="1"/>
</dbReference>
<keyword evidence="15" id="KW-0812">Transmembrane</keyword>
<dbReference type="Gene3D" id="3.30.565.10">
    <property type="entry name" value="Histidine kinase-like ATPase, C-terminal domain"/>
    <property type="match status" value="1"/>
</dbReference>
<evidence type="ECO:0000256" key="2">
    <source>
        <dbReference type="ARBA" id="ARBA00012438"/>
    </source>
</evidence>
<dbReference type="InterPro" id="IPR011006">
    <property type="entry name" value="CheY-like_superfamily"/>
</dbReference>
<dbReference type="InterPro" id="IPR000700">
    <property type="entry name" value="PAS-assoc_C"/>
</dbReference>